<dbReference type="CDD" id="cd01373">
    <property type="entry name" value="KISc_KLP2_like"/>
    <property type="match status" value="1"/>
</dbReference>
<feature type="coiled-coil region" evidence="9">
    <location>
        <begin position="514"/>
        <end position="541"/>
    </location>
</feature>
<dbReference type="Pfam" id="PF00225">
    <property type="entry name" value="Kinesin"/>
    <property type="match status" value="1"/>
</dbReference>
<feature type="compositionally biased region" description="Basic and acidic residues" evidence="10">
    <location>
        <begin position="53"/>
        <end position="71"/>
    </location>
</feature>
<dbReference type="PRINTS" id="PR00380">
    <property type="entry name" value="KINESINHEAVY"/>
</dbReference>
<feature type="binding site" evidence="7">
    <location>
        <begin position="251"/>
        <end position="258"/>
    </location>
    <ligand>
        <name>ATP</name>
        <dbReference type="ChEBI" id="CHEBI:30616"/>
    </ligand>
</feature>
<reference evidence="12" key="1">
    <citation type="submission" date="2022-11" db="EMBL/GenBank/DDBJ databases">
        <authorList>
            <person name="Hyden B.L."/>
            <person name="Feng K."/>
            <person name="Yates T."/>
            <person name="Jawdy S."/>
            <person name="Smart L.B."/>
            <person name="Muchero W."/>
        </authorList>
    </citation>
    <scope>NUCLEOTIDE SEQUENCE</scope>
    <source>
        <tissue evidence="12">Shoot tip</tissue>
    </source>
</reference>
<name>A0A9Q0TVE6_SALPP</name>
<evidence type="ECO:0000256" key="6">
    <source>
        <dbReference type="ARBA" id="ARBA00034488"/>
    </source>
</evidence>
<dbReference type="PROSITE" id="PS00411">
    <property type="entry name" value="KINESIN_MOTOR_1"/>
    <property type="match status" value="1"/>
</dbReference>
<evidence type="ECO:0000256" key="1">
    <source>
        <dbReference type="ARBA" id="ARBA00022701"/>
    </source>
</evidence>
<reference evidence="12" key="2">
    <citation type="journal article" date="2023" name="Int. J. Mol. Sci.">
        <title>De Novo Assembly and Annotation of 11 Diverse Shrub Willow (Salix) Genomes Reveals Novel Gene Organization in Sex-Linked Regions.</title>
        <authorList>
            <person name="Hyden B."/>
            <person name="Feng K."/>
            <person name="Yates T.B."/>
            <person name="Jawdy S."/>
            <person name="Cereghino C."/>
            <person name="Smart L.B."/>
            <person name="Muchero W."/>
        </authorList>
    </citation>
    <scope>NUCLEOTIDE SEQUENCE</scope>
    <source>
        <tissue evidence="12">Shoot tip</tissue>
    </source>
</reference>
<evidence type="ECO:0000256" key="10">
    <source>
        <dbReference type="SAM" id="MobiDB-lite"/>
    </source>
</evidence>
<dbReference type="EMBL" id="JAPFFK010000014">
    <property type="protein sequence ID" value="KAJ6718445.1"/>
    <property type="molecule type" value="Genomic_DNA"/>
</dbReference>
<evidence type="ECO:0000256" key="8">
    <source>
        <dbReference type="RuleBase" id="RU000394"/>
    </source>
</evidence>
<keyword evidence="4 9" id="KW-0175">Coiled coil</keyword>
<comment type="caution">
    <text evidence="12">The sequence shown here is derived from an EMBL/GenBank/DDBJ whole genome shotgun (WGS) entry which is preliminary data.</text>
</comment>
<keyword evidence="5 7" id="KW-0505">Motor protein</keyword>
<evidence type="ECO:0000259" key="11">
    <source>
        <dbReference type="PROSITE" id="PS50067"/>
    </source>
</evidence>
<dbReference type="GO" id="GO:0005874">
    <property type="term" value="C:microtubule"/>
    <property type="evidence" value="ECO:0007669"/>
    <property type="project" value="UniProtKB-KW"/>
</dbReference>
<evidence type="ECO:0000256" key="2">
    <source>
        <dbReference type="ARBA" id="ARBA00022741"/>
    </source>
</evidence>
<dbReference type="GO" id="GO:0007018">
    <property type="term" value="P:microtubule-based movement"/>
    <property type="evidence" value="ECO:0007669"/>
    <property type="project" value="InterPro"/>
</dbReference>
<dbReference type="InterPro" id="IPR001752">
    <property type="entry name" value="Kinesin_motor_dom"/>
</dbReference>
<dbReference type="GO" id="GO:0005524">
    <property type="term" value="F:ATP binding"/>
    <property type="evidence" value="ECO:0007669"/>
    <property type="project" value="UniProtKB-UniRule"/>
</dbReference>
<dbReference type="SMART" id="SM00129">
    <property type="entry name" value="KISc"/>
    <property type="match status" value="1"/>
</dbReference>
<evidence type="ECO:0000256" key="4">
    <source>
        <dbReference type="ARBA" id="ARBA00023054"/>
    </source>
</evidence>
<evidence type="ECO:0000256" key="7">
    <source>
        <dbReference type="PROSITE-ProRule" id="PRU00283"/>
    </source>
</evidence>
<keyword evidence="13" id="KW-1185">Reference proteome</keyword>
<evidence type="ECO:0000256" key="9">
    <source>
        <dbReference type="SAM" id="Coils"/>
    </source>
</evidence>
<dbReference type="GO" id="GO:0003777">
    <property type="term" value="F:microtubule motor activity"/>
    <property type="evidence" value="ECO:0007669"/>
    <property type="project" value="InterPro"/>
</dbReference>
<feature type="domain" description="Kinesin motor" evidence="11">
    <location>
        <begin position="170"/>
        <end position="507"/>
    </location>
</feature>
<evidence type="ECO:0000313" key="13">
    <source>
        <dbReference type="Proteomes" id="UP001151532"/>
    </source>
</evidence>
<feature type="compositionally biased region" description="Basic and acidic residues" evidence="10">
    <location>
        <begin position="16"/>
        <end position="27"/>
    </location>
</feature>
<sequence length="881" mass="99944">MSSSKPTIARNPHSRNQQEEPSTKENEFETSLNSSAHFPPPRTPLNSIPDPTQCHKETHESGFDSKLETTRSGRFSTGTPRVLIRHGKAAQSEPNSAHSTPARSASRNSLGGALGGYATGTRSLQFNKGKDVSFLSSRVSRGISVSNSDFSVEIPHFELDEDPSFWKDHNVQVLIRIRPLSNIEKVSQGYGRCLKQESGHTLLWLGHPETRFTFDHVSCETISQEKLFKVAGLPMVENCISGYNSCMFAYGQTGSGKTYTMMGEINQAECKLSADCGITPRIFEYLFSRIRMEEESRRDEKLRFSCKCSFLEIYNEQITDLLEPSSTNLQLREDLNKGVYVENLTEYNVRTVNDVIKLLQQGAANRKMAATYMNSESSRSHSVFTCVIESWWEKDSMNHFRFARLNLVDLAGSERQKSSGAEGDRLKEAANINKSLSTLGLVIMSLVDLAHGKHKHVPYRDSRLTFLLQDSLGGNSKTTIIANVSPSTCSAHETLSTLKFAQRAKLIQNNAKVNEDASGDVGALQKQIQQLKDQLSFLMKHHDLSRPLCMPSSEGPKLAGQSSEDRRIIDNQSMLSIENKKVKCMEAILAGALRREKLAETAFQKLENEMEHVDQLICQKKEDVQHTKLILRFRDEKIKQLESLIDGSLPADHYLMEENKALKEEIQLLQPRLDKSPELTRFALENIRLLEQLQLFQSFYEQGEREMLLGEISELRDQLLVELERNLKFSSRYESQDNDTVREFEDCRTMNSKLMREVDELLELKTNHDTDSLSKDPEETRQIDICSSVEMISDGSEWGDEMTFFTPTDDISLQNKNNLRTSAASIQSGNTQAELMEARLLIQAMESEQVRLIEELQLMQEHNNMYNELFKEGQQIKRISA</sequence>
<feature type="coiled-coil region" evidence="9">
    <location>
        <begin position="835"/>
        <end position="862"/>
    </location>
</feature>
<dbReference type="PANTHER" id="PTHR37739">
    <property type="entry name" value="KINESIN-LIKE PROTEIN KIN-12D"/>
    <property type="match status" value="1"/>
</dbReference>
<evidence type="ECO:0000256" key="3">
    <source>
        <dbReference type="ARBA" id="ARBA00022840"/>
    </source>
</evidence>
<proteinExistence type="inferred from homology"/>
<dbReference type="Proteomes" id="UP001151532">
    <property type="component" value="Chromosome 10"/>
</dbReference>
<protein>
    <recommendedName>
        <fullName evidence="8">Kinesin-like protein</fullName>
    </recommendedName>
</protein>
<accession>A0A9Q0TVE6</accession>
<gene>
    <name evidence="12" type="ORF">OIU79_006358</name>
</gene>
<dbReference type="InterPro" id="IPR019821">
    <property type="entry name" value="Kinesin_motor_CS"/>
</dbReference>
<dbReference type="InterPro" id="IPR044986">
    <property type="entry name" value="KIF15/KIN-12"/>
</dbReference>
<comment type="similarity">
    <text evidence="6">Belongs to the TRAFAC class myosin-kinesin ATPase superfamily. Kinesin family. KIN-12 subfamily.</text>
</comment>
<keyword evidence="1 8" id="KW-0493">Microtubule</keyword>
<organism evidence="12 13">
    <name type="scientific">Salix purpurea</name>
    <name type="common">Purple osier willow</name>
    <dbReference type="NCBI Taxonomy" id="77065"/>
    <lineage>
        <taxon>Eukaryota</taxon>
        <taxon>Viridiplantae</taxon>
        <taxon>Streptophyta</taxon>
        <taxon>Embryophyta</taxon>
        <taxon>Tracheophyta</taxon>
        <taxon>Spermatophyta</taxon>
        <taxon>Magnoliopsida</taxon>
        <taxon>eudicotyledons</taxon>
        <taxon>Gunneridae</taxon>
        <taxon>Pentapetalae</taxon>
        <taxon>rosids</taxon>
        <taxon>fabids</taxon>
        <taxon>Malpighiales</taxon>
        <taxon>Salicaceae</taxon>
        <taxon>Saliceae</taxon>
        <taxon>Salix</taxon>
    </lineage>
</organism>
<dbReference type="InterPro" id="IPR027417">
    <property type="entry name" value="P-loop_NTPase"/>
</dbReference>
<dbReference type="PANTHER" id="PTHR37739:SF18">
    <property type="entry name" value="KINESIN-LIKE PROTEIN KIN-12C"/>
    <property type="match status" value="1"/>
</dbReference>
<evidence type="ECO:0000313" key="12">
    <source>
        <dbReference type="EMBL" id="KAJ6718445.1"/>
    </source>
</evidence>
<dbReference type="Gene3D" id="3.40.850.10">
    <property type="entry name" value="Kinesin motor domain"/>
    <property type="match status" value="1"/>
</dbReference>
<dbReference type="SUPFAM" id="SSF52540">
    <property type="entry name" value="P-loop containing nucleoside triphosphate hydrolases"/>
    <property type="match status" value="1"/>
</dbReference>
<dbReference type="PROSITE" id="PS50067">
    <property type="entry name" value="KINESIN_MOTOR_2"/>
    <property type="match status" value="1"/>
</dbReference>
<feature type="compositionally biased region" description="Polar residues" evidence="10">
    <location>
        <begin position="92"/>
        <end position="109"/>
    </location>
</feature>
<keyword evidence="2 7" id="KW-0547">Nucleotide-binding</keyword>
<dbReference type="InterPro" id="IPR036961">
    <property type="entry name" value="Kinesin_motor_dom_sf"/>
</dbReference>
<feature type="region of interest" description="Disordered" evidence="10">
    <location>
        <begin position="1"/>
        <end position="114"/>
    </location>
</feature>
<dbReference type="OrthoDB" id="3176171at2759"/>
<dbReference type="FunFam" id="3.40.850.10:FF:000033">
    <property type="entry name" value="Kinesin-like protein KIN-12E"/>
    <property type="match status" value="1"/>
</dbReference>
<dbReference type="AlphaFoldDB" id="A0A9Q0TVE6"/>
<keyword evidence="3 7" id="KW-0067">ATP-binding</keyword>
<dbReference type="GO" id="GO:0008017">
    <property type="term" value="F:microtubule binding"/>
    <property type="evidence" value="ECO:0007669"/>
    <property type="project" value="InterPro"/>
</dbReference>
<evidence type="ECO:0000256" key="5">
    <source>
        <dbReference type="ARBA" id="ARBA00023175"/>
    </source>
</evidence>